<comment type="subcellular location">
    <subcellularLocation>
        <location evidence="1">Membrane</location>
        <topology evidence="1">Multi-pass membrane protein</topology>
    </subcellularLocation>
</comment>
<evidence type="ECO:0000313" key="10">
    <source>
        <dbReference type="EMBL" id="MBB1160425.1"/>
    </source>
</evidence>
<proteinExistence type="predicted"/>
<keyword evidence="2 6" id="KW-0812">Transmembrane</keyword>
<evidence type="ECO:0000259" key="7">
    <source>
        <dbReference type="Pfam" id="PF04932"/>
    </source>
</evidence>
<reference evidence="10 11" key="1">
    <citation type="submission" date="2020-08" db="EMBL/GenBank/DDBJ databases">
        <title>Aquariorum lacteus gen. nov., sp. nov., a new member of the family Comamonadaceae, isolated from freshwater aquarium.</title>
        <authorList>
            <person name="Chun S.-J."/>
        </authorList>
    </citation>
    <scope>NUCLEOTIDE SEQUENCE [LARGE SCALE GENOMIC DNA]</scope>
    <source>
        <strain evidence="10 11">SJAQ100</strain>
    </source>
</reference>
<dbReference type="EMBL" id="JACIVI010000001">
    <property type="protein sequence ID" value="MBB1160425.1"/>
    <property type="molecule type" value="Genomic_DNA"/>
</dbReference>
<dbReference type="PANTHER" id="PTHR37422:SF21">
    <property type="entry name" value="EXOQ-LIKE PROTEIN"/>
    <property type="match status" value="1"/>
</dbReference>
<gene>
    <name evidence="10" type="ORF">H4F90_00320</name>
</gene>
<dbReference type="Pfam" id="PF15864">
    <property type="entry name" value="PglL_A"/>
    <property type="match status" value="1"/>
</dbReference>
<keyword evidence="10" id="KW-0436">Ligase</keyword>
<feature type="transmembrane region" description="Helical" evidence="6">
    <location>
        <begin position="34"/>
        <end position="53"/>
    </location>
</feature>
<dbReference type="Pfam" id="PF04932">
    <property type="entry name" value="Wzy_C"/>
    <property type="match status" value="1"/>
</dbReference>
<evidence type="ECO:0000256" key="3">
    <source>
        <dbReference type="ARBA" id="ARBA00022989"/>
    </source>
</evidence>
<feature type="transmembrane region" description="Helical" evidence="6">
    <location>
        <begin position="89"/>
        <end position="108"/>
    </location>
</feature>
<keyword evidence="3 6" id="KW-1133">Transmembrane helix</keyword>
<comment type="caution">
    <text evidence="10">The sequence shown here is derived from an EMBL/GenBank/DDBJ whole genome shotgun (WGS) entry which is preliminary data.</text>
</comment>
<name>A0A839HF99_9BURK</name>
<dbReference type="GO" id="GO:0016874">
    <property type="term" value="F:ligase activity"/>
    <property type="evidence" value="ECO:0007669"/>
    <property type="project" value="UniProtKB-KW"/>
</dbReference>
<dbReference type="Proteomes" id="UP000586093">
    <property type="component" value="Unassembled WGS sequence"/>
</dbReference>
<feature type="domain" description="Virulence factor membrane-bound polymerase C-terminal" evidence="8">
    <location>
        <begin position="400"/>
        <end position="566"/>
    </location>
</feature>
<dbReference type="RefSeq" id="WP_182660377.1">
    <property type="nucleotide sequence ID" value="NZ_JACIVI010000001.1"/>
</dbReference>
<organism evidence="10 11">
    <name type="scientific">Aquariibacter albus</name>
    <dbReference type="NCBI Taxonomy" id="2759899"/>
    <lineage>
        <taxon>Bacteria</taxon>
        <taxon>Pseudomonadati</taxon>
        <taxon>Pseudomonadota</taxon>
        <taxon>Betaproteobacteria</taxon>
        <taxon>Burkholderiales</taxon>
        <taxon>Sphaerotilaceae</taxon>
        <taxon>Aquariibacter</taxon>
    </lineage>
</organism>
<dbReference type="InterPro" id="IPR007016">
    <property type="entry name" value="O-antigen_ligase-rel_domated"/>
</dbReference>
<dbReference type="InterPro" id="IPR021797">
    <property type="entry name" value="Wzy_C_2"/>
</dbReference>
<evidence type="ECO:0000256" key="2">
    <source>
        <dbReference type="ARBA" id="ARBA00022692"/>
    </source>
</evidence>
<evidence type="ECO:0000256" key="5">
    <source>
        <dbReference type="SAM" id="MobiDB-lite"/>
    </source>
</evidence>
<feature type="region of interest" description="Disordered" evidence="5">
    <location>
        <begin position="274"/>
        <end position="295"/>
    </location>
</feature>
<feature type="transmembrane region" description="Helical" evidence="6">
    <location>
        <begin position="367"/>
        <end position="386"/>
    </location>
</feature>
<evidence type="ECO:0000256" key="1">
    <source>
        <dbReference type="ARBA" id="ARBA00004141"/>
    </source>
</evidence>
<feature type="domain" description="Protein glycosylation ligase" evidence="9">
    <location>
        <begin position="158"/>
        <end position="182"/>
    </location>
</feature>
<feature type="transmembrane region" description="Helical" evidence="6">
    <location>
        <begin position="167"/>
        <end position="184"/>
    </location>
</feature>
<protein>
    <submittedName>
        <fullName evidence="10">O-antigen ligase family protein</fullName>
    </submittedName>
</protein>
<dbReference type="AlphaFoldDB" id="A0A839HF99"/>
<accession>A0A839HF99</accession>
<dbReference type="PANTHER" id="PTHR37422">
    <property type="entry name" value="TEICHURONIC ACID BIOSYNTHESIS PROTEIN TUAE"/>
    <property type="match status" value="1"/>
</dbReference>
<evidence type="ECO:0000259" key="8">
    <source>
        <dbReference type="Pfam" id="PF11846"/>
    </source>
</evidence>
<keyword evidence="11" id="KW-1185">Reference proteome</keyword>
<dbReference type="GO" id="GO:0016020">
    <property type="term" value="C:membrane"/>
    <property type="evidence" value="ECO:0007669"/>
    <property type="project" value="UniProtKB-SubCell"/>
</dbReference>
<evidence type="ECO:0000256" key="6">
    <source>
        <dbReference type="SAM" id="Phobius"/>
    </source>
</evidence>
<dbReference type="Pfam" id="PF11846">
    <property type="entry name" value="Wzy_C_2"/>
    <property type="match status" value="1"/>
</dbReference>
<evidence type="ECO:0000256" key="4">
    <source>
        <dbReference type="ARBA" id="ARBA00023136"/>
    </source>
</evidence>
<sequence length="602" mass="62829">MSPVGLQRLPAAALVFLGLAPVLTGLPMRPDPSFPREALACLAAGLLLLALALRRGGWRPPGGRVPGLVPALLAGLILLLATLPALGEGAASAAGSLLLALALLLAASRQRDPAALLQPLAWGLLIGSLASVAVLLHQFLLPCAADGLLIAQAPPGRPYGNLRQPNLMASYLLLGLLAGVLLAARRPVAPSGAGLLAGSLLLVLGLALTASRTGLLALLLPAAWGLFDPRLPRRLRGLLLSLPLQYLLAFGLLALPPPPALPADAPAACRAAAEGRPAAPASAEEEAPEPPAPTYRGLRRLQAGGDLSSGRLAIWQDSWTLAARHPWTGVGWGRLNLAWFFEEGMVRRVGVLTHAHSLPLQLAVELGWPRALAVLGLLGLSLWGVARAARRGLPATAAGLMLGVLLLHSLLEYPLWHAFFLLPFAALLGLALAPDEAPGPAPGADPPPAGLSRLGCGLAGGLALLGLGLAVPQHRQIEALLRLPPAQRVEAARALRAQGSLYPHHLSRLELTARGARPAPEAFGPALASGLNPALLRAYALALQRSGQEPAARFVAQRLRQFRDPAVQAQFRDCDLPDPPAAFRCQREPVVLDWRTLPGLRP</sequence>
<evidence type="ECO:0000313" key="11">
    <source>
        <dbReference type="Proteomes" id="UP000586093"/>
    </source>
</evidence>
<dbReference type="InterPro" id="IPR031726">
    <property type="entry name" value="PglL_A"/>
</dbReference>
<keyword evidence="4 6" id="KW-0472">Membrane</keyword>
<dbReference type="InterPro" id="IPR051533">
    <property type="entry name" value="WaaL-like"/>
</dbReference>
<feature type="transmembrane region" description="Helical" evidence="6">
    <location>
        <begin position="65"/>
        <end position="83"/>
    </location>
</feature>
<feature type="domain" description="O-antigen ligase-related" evidence="7">
    <location>
        <begin position="198"/>
        <end position="369"/>
    </location>
</feature>
<feature type="transmembrane region" description="Helical" evidence="6">
    <location>
        <begin position="191"/>
        <end position="208"/>
    </location>
</feature>
<evidence type="ECO:0000259" key="9">
    <source>
        <dbReference type="Pfam" id="PF15864"/>
    </source>
</evidence>
<feature type="transmembrane region" description="Helical" evidence="6">
    <location>
        <begin position="454"/>
        <end position="472"/>
    </location>
</feature>
<feature type="transmembrane region" description="Helical" evidence="6">
    <location>
        <begin position="393"/>
        <end position="410"/>
    </location>
</feature>
<feature type="transmembrane region" description="Helical" evidence="6">
    <location>
        <begin position="120"/>
        <end position="140"/>
    </location>
</feature>